<name>A0AAF0BDZ6_PORGN</name>
<evidence type="ECO:0000313" key="1">
    <source>
        <dbReference type="EMBL" id="WCF99347.1"/>
    </source>
</evidence>
<dbReference type="Proteomes" id="UP001179540">
    <property type="component" value="Chromosome"/>
</dbReference>
<gene>
    <name evidence="1" type="ORF">NY149_01520</name>
</gene>
<protein>
    <submittedName>
        <fullName evidence="1">Uncharacterized protein</fullName>
    </submittedName>
</protein>
<sequence length="50" mass="5727">MACDFLRFGSGGKIFTRQSEKILAPFSLDLQTTIRAFSVRNLSKWQILPH</sequence>
<evidence type="ECO:0000313" key="2">
    <source>
        <dbReference type="Proteomes" id="UP001179540"/>
    </source>
</evidence>
<dbReference type="AlphaFoldDB" id="A0AAF0BDZ6"/>
<proteinExistence type="predicted"/>
<dbReference type="EMBL" id="CP116613">
    <property type="protein sequence ID" value="WCF99347.1"/>
    <property type="molecule type" value="Genomic_DNA"/>
</dbReference>
<accession>A0AAF0BDZ6</accession>
<organism evidence="1 2">
    <name type="scientific">Porphyromonas gingivalis</name>
    <name type="common">Bacteroides gingivalis</name>
    <dbReference type="NCBI Taxonomy" id="837"/>
    <lineage>
        <taxon>Bacteria</taxon>
        <taxon>Pseudomonadati</taxon>
        <taxon>Bacteroidota</taxon>
        <taxon>Bacteroidia</taxon>
        <taxon>Bacteroidales</taxon>
        <taxon>Porphyromonadaceae</taxon>
        <taxon>Porphyromonas</taxon>
    </lineage>
</organism>
<reference evidence="1" key="1">
    <citation type="submission" date="2023-01" db="EMBL/GenBank/DDBJ databases">
        <title>Phages are important unrecognized players in the ecology of the oral pathogen Porphyromonas gingivalis.</title>
        <authorList>
            <person name="Matrishin C.B."/>
            <person name="Kauffman K.M."/>
        </authorList>
    </citation>
    <scope>NUCLEOTIDE SEQUENCE</scope>
    <source>
        <strain evidence="1">HG1691old</strain>
    </source>
</reference>